<evidence type="ECO:0008006" key="3">
    <source>
        <dbReference type="Google" id="ProtNLM"/>
    </source>
</evidence>
<dbReference type="Proteomes" id="UP001295420">
    <property type="component" value="Unassembled WGS sequence"/>
</dbReference>
<gene>
    <name evidence="1" type="ORF">THF1D04_10801</name>
</gene>
<dbReference type="EMBL" id="CAKMTQ010000001">
    <property type="protein sequence ID" value="CAH1521354.1"/>
    <property type="molecule type" value="Genomic_DNA"/>
</dbReference>
<comment type="caution">
    <text evidence="1">The sequence shown here is derived from an EMBL/GenBank/DDBJ whole genome shotgun (WGS) entry which is preliminary data.</text>
</comment>
<evidence type="ECO:0000313" key="1">
    <source>
        <dbReference type="EMBL" id="CAH1521354.1"/>
    </source>
</evidence>
<accession>A0AAU9PZ11</accession>
<protein>
    <recommendedName>
        <fullName evidence="3">DUF3265 domain-containing protein</fullName>
    </recommendedName>
</protein>
<organism evidence="1 2">
    <name type="scientific">Vibrio owensii</name>
    <dbReference type="NCBI Taxonomy" id="696485"/>
    <lineage>
        <taxon>Bacteria</taxon>
        <taxon>Pseudomonadati</taxon>
        <taxon>Pseudomonadota</taxon>
        <taxon>Gammaproteobacteria</taxon>
        <taxon>Vibrionales</taxon>
        <taxon>Vibrionaceae</taxon>
        <taxon>Vibrio</taxon>
    </lineage>
</organism>
<proteinExistence type="predicted"/>
<dbReference type="AlphaFoldDB" id="A0AAU9PZ11"/>
<evidence type="ECO:0000313" key="2">
    <source>
        <dbReference type="Proteomes" id="UP001295420"/>
    </source>
</evidence>
<name>A0AAU9PZ11_9VIBR</name>
<sequence length="55" mass="6396">MQSCNLLRELGFRALNSKPFFAMQGGNIVLQVATYITHYFYYYFVLDIHVAGLIF</sequence>
<reference evidence="1" key="1">
    <citation type="submission" date="2022-01" db="EMBL/GenBank/DDBJ databases">
        <authorList>
            <person name="Lagorce A."/>
        </authorList>
    </citation>
    <scope>NUCLEOTIDE SEQUENCE</scope>
    <source>
        <strain evidence="1">Th15_F1_D04</strain>
    </source>
</reference>